<reference evidence="2 3" key="1">
    <citation type="submission" date="2018-12" db="EMBL/GenBank/DDBJ databases">
        <title>The complete genome of the methanogenic archaea of the candidate phylum Verstraetearchaeota, obtained from the metagenome of underground thermal water.</title>
        <authorList>
            <person name="Kadnikov V.V."/>
            <person name="Mardanov A.V."/>
            <person name="Beletsky A.V."/>
            <person name="Karnachuk O.V."/>
            <person name="Ravin N.V."/>
        </authorList>
    </citation>
    <scope>NUCLEOTIDE SEQUENCE [LARGE SCALE GENOMIC DNA]</scope>
    <source>
        <strain evidence="2">Ch88</strain>
    </source>
</reference>
<evidence type="ECO:0000313" key="3">
    <source>
        <dbReference type="Proteomes" id="UP000288215"/>
    </source>
</evidence>
<dbReference type="Pfam" id="PF01037">
    <property type="entry name" value="AsnC_trans_reg"/>
    <property type="match status" value="1"/>
</dbReference>
<dbReference type="AlphaFoldDB" id="A0A444L5W0"/>
<organism evidence="2 3">
    <name type="scientific">Methanosuratincola subterraneus</name>
    <dbReference type="NCBI Taxonomy" id="2593994"/>
    <lineage>
        <taxon>Archaea</taxon>
        <taxon>Thermoproteota</taxon>
        <taxon>Methanosuratincolia</taxon>
        <taxon>Candidatus Methanomethylicales</taxon>
        <taxon>Candidatus Methanomethylicaceae</taxon>
        <taxon>Candidatus Methanosuratincola (ex Vanwonterghem et al. 2016)</taxon>
    </lineage>
</organism>
<gene>
    <name evidence="2" type="ORF">Metus_0938</name>
</gene>
<proteinExistence type="predicted"/>
<feature type="domain" description="Transcription regulator AsnC/Lrp ligand binding" evidence="1">
    <location>
        <begin position="12"/>
        <end position="72"/>
    </location>
</feature>
<dbReference type="EMBL" id="RXGA01000003">
    <property type="protein sequence ID" value="RWX72964.1"/>
    <property type="molecule type" value="Genomic_DNA"/>
</dbReference>
<dbReference type="InterPro" id="IPR011008">
    <property type="entry name" value="Dimeric_a/b-barrel"/>
</dbReference>
<protein>
    <recommendedName>
        <fullName evidence="1">Transcription regulator AsnC/Lrp ligand binding domain-containing protein</fullName>
    </recommendedName>
</protein>
<accession>A0A444L5W0</accession>
<dbReference type="Proteomes" id="UP000288215">
    <property type="component" value="Unassembled WGS sequence"/>
</dbReference>
<dbReference type="SUPFAM" id="SSF54909">
    <property type="entry name" value="Dimeric alpha+beta barrel"/>
    <property type="match status" value="1"/>
</dbReference>
<dbReference type="Gene3D" id="3.30.70.920">
    <property type="match status" value="1"/>
</dbReference>
<comment type="caution">
    <text evidence="2">The sequence shown here is derived from an EMBL/GenBank/DDBJ whole genome shotgun (WGS) entry which is preliminary data.</text>
</comment>
<dbReference type="InterPro" id="IPR019887">
    <property type="entry name" value="Tscrpt_reg_AsnC/Lrp_C"/>
</dbReference>
<evidence type="ECO:0000259" key="1">
    <source>
        <dbReference type="Pfam" id="PF01037"/>
    </source>
</evidence>
<sequence length="74" mass="8425">MIQVCILMNAEKVSILDVVKKLEKIPGVVETFPTFGRFDIVAFCEVEKREDITPLIRKINAIEGVYKTESLIEL</sequence>
<name>A0A444L5W0_METS7</name>
<evidence type="ECO:0000313" key="2">
    <source>
        <dbReference type="EMBL" id="RWX72964.1"/>
    </source>
</evidence>